<proteinExistence type="inferred from homology"/>
<comment type="similarity">
    <text evidence="1">Belongs to the methyltransferase superfamily. LaeA methyltransferase family.</text>
</comment>
<dbReference type="InParanoid" id="W3XFB9"/>
<dbReference type="Proteomes" id="UP000030651">
    <property type="component" value="Unassembled WGS sequence"/>
</dbReference>
<dbReference type="PANTHER" id="PTHR43591">
    <property type="entry name" value="METHYLTRANSFERASE"/>
    <property type="match status" value="1"/>
</dbReference>
<dbReference type="STRING" id="1229662.W3XFB9"/>
<accession>W3XFB9</accession>
<dbReference type="Pfam" id="PF13489">
    <property type="entry name" value="Methyltransf_23"/>
    <property type="match status" value="1"/>
</dbReference>
<dbReference type="Gene3D" id="3.40.50.150">
    <property type="entry name" value="Vaccinia Virus protein VP39"/>
    <property type="match status" value="1"/>
</dbReference>
<dbReference type="PANTHER" id="PTHR43591:SF108">
    <property type="entry name" value="S-ADENOSYL-L-METHIONINE-DEPENDENT METHYLTRANSFERASE"/>
    <property type="match status" value="1"/>
</dbReference>
<evidence type="ECO:0000256" key="1">
    <source>
        <dbReference type="ARBA" id="ARBA00038158"/>
    </source>
</evidence>
<dbReference type="InterPro" id="IPR029063">
    <property type="entry name" value="SAM-dependent_MTases_sf"/>
</dbReference>
<evidence type="ECO:0008006" key="5">
    <source>
        <dbReference type="Google" id="ProtNLM"/>
    </source>
</evidence>
<feature type="compositionally biased region" description="Basic and acidic residues" evidence="2">
    <location>
        <begin position="98"/>
        <end position="109"/>
    </location>
</feature>
<sequence>MASTVEQNKAHFKLKELGCTSTILSLLAPPGPVSLSGKTQLADGNGSNVAAQYDTKFEKSLQQLTEAIQSRLDFIGVDWADDDDDDDYGLDDDDEHDDKDGSDEKRAEEDTLTPNSARQVRLLDYACGTGMISRALGPYTTQCIGIDISENMVGAYNARAENQGLTKEDMFAVVGNLAAPDDPEPAALSGPEFFNFDLAAVGGGFHHFDDPGFTAARLVERLKPGGVLFIWDFLTHEQDHDHATHGVIHHGFSQEQVRHIFEEAGAGENFALDDLGSGVVFPHGHGHDGQPLKRRAFVARGEKKKKNENA</sequence>
<dbReference type="eggNOG" id="KOG1270">
    <property type="taxonomic scope" value="Eukaryota"/>
</dbReference>
<dbReference type="EMBL" id="KI912110">
    <property type="protein sequence ID" value="ETS84783.1"/>
    <property type="molecule type" value="Genomic_DNA"/>
</dbReference>
<feature type="region of interest" description="Disordered" evidence="2">
    <location>
        <begin position="85"/>
        <end position="114"/>
    </location>
</feature>
<evidence type="ECO:0000313" key="4">
    <source>
        <dbReference type="Proteomes" id="UP000030651"/>
    </source>
</evidence>
<reference evidence="4" key="1">
    <citation type="journal article" date="2015" name="BMC Genomics">
        <title>Genomic and transcriptomic analysis of the endophytic fungus Pestalotiopsis fici reveals its lifestyle and high potential for synthesis of natural products.</title>
        <authorList>
            <person name="Wang X."/>
            <person name="Zhang X."/>
            <person name="Liu L."/>
            <person name="Xiang M."/>
            <person name="Wang W."/>
            <person name="Sun X."/>
            <person name="Che Y."/>
            <person name="Guo L."/>
            <person name="Liu G."/>
            <person name="Guo L."/>
            <person name="Wang C."/>
            <person name="Yin W.B."/>
            <person name="Stadler M."/>
            <person name="Zhang X."/>
            <person name="Liu X."/>
        </authorList>
    </citation>
    <scope>NUCLEOTIDE SEQUENCE [LARGE SCALE GENOMIC DNA]</scope>
    <source>
        <strain evidence="4">W106-1 / CGMCC3.15140</strain>
    </source>
</reference>
<dbReference type="SUPFAM" id="SSF53335">
    <property type="entry name" value="S-adenosyl-L-methionine-dependent methyltransferases"/>
    <property type="match status" value="1"/>
</dbReference>
<dbReference type="OrthoDB" id="3647at2759"/>
<feature type="compositionally biased region" description="Acidic residues" evidence="2">
    <location>
        <begin position="85"/>
        <end position="97"/>
    </location>
</feature>
<dbReference type="CDD" id="cd02440">
    <property type="entry name" value="AdoMet_MTases"/>
    <property type="match status" value="1"/>
</dbReference>
<gene>
    <name evidence="3" type="ORF">PFICI_02808</name>
</gene>
<evidence type="ECO:0000313" key="3">
    <source>
        <dbReference type="EMBL" id="ETS84783.1"/>
    </source>
</evidence>
<protein>
    <recommendedName>
        <fullName evidence="5">Methyltransferase type 11 domain-containing protein</fullName>
    </recommendedName>
</protein>
<dbReference type="RefSeq" id="XP_007829580.1">
    <property type="nucleotide sequence ID" value="XM_007831389.1"/>
</dbReference>
<keyword evidence="4" id="KW-1185">Reference proteome</keyword>
<dbReference type="HOGENOM" id="CLU_037990_1_0_1"/>
<dbReference type="OMA" id="HHFDKPD"/>
<evidence type="ECO:0000256" key="2">
    <source>
        <dbReference type="SAM" id="MobiDB-lite"/>
    </source>
</evidence>
<dbReference type="KEGG" id="pfy:PFICI_02808"/>
<dbReference type="AlphaFoldDB" id="W3XFB9"/>
<name>W3XFB9_PESFW</name>
<dbReference type="GeneID" id="19267821"/>
<organism evidence="3 4">
    <name type="scientific">Pestalotiopsis fici (strain W106-1 / CGMCC3.15140)</name>
    <dbReference type="NCBI Taxonomy" id="1229662"/>
    <lineage>
        <taxon>Eukaryota</taxon>
        <taxon>Fungi</taxon>
        <taxon>Dikarya</taxon>
        <taxon>Ascomycota</taxon>
        <taxon>Pezizomycotina</taxon>
        <taxon>Sordariomycetes</taxon>
        <taxon>Xylariomycetidae</taxon>
        <taxon>Amphisphaeriales</taxon>
        <taxon>Sporocadaceae</taxon>
        <taxon>Pestalotiopsis</taxon>
    </lineage>
</organism>